<protein>
    <submittedName>
        <fullName evidence="2">Uncharacterized protein</fullName>
    </submittedName>
</protein>
<accession>A0ABR4FH07</accession>
<dbReference type="Proteomes" id="UP001610563">
    <property type="component" value="Unassembled WGS sequence"/>
</dbReference>
<feature type="signal peptide" evidence="1">
    <location>
        <begin position="1"/>
        <end position="17"/>
    </location>
</feature>
<dbReference type="EMBL" id="JBFTWV010000402">
    <property type="protein sequence ID" value="KAL2782525.1"/>
    <property type="molecule type" value="Genomic_DNA"/>
</dbReference>
<reference evidence="2 3" key="1">
    <citation type="submission" date="2024-07" db="EMBL/GenBank/DDBJ databases">
        <title>Section-level genome sequencing and comparative genomics of Aspergillus sections Usti and Cavernicolus.</title>
        <authorList>
            <consortium name="Lawrence Berkeley National Laboratory"/>
            <person name="Nybo J.L."/>
            <person name="Vesth T.C."/>
            <person name="Theobald S."/>
            <person name="Frisvad J.C."/>
            <person name="Larsen T.O."/>
            <person name="Kjaerboelling I."/>
            <person name="Rothschild-Mancinelli K."/>
            <person name="Lyhne E.K."/>
            <person name="Kogle M.E."/>
            <person name="Barry K."/>
            <person name="Clum A."/>
            <person name="Na H."/>
            <person name="Ledsgaard L."/>
            <person name="Lin J."/>
            <person name="Lipzen A."/>
            <person name="Kuo A."/>
            <person name="Riley R."/>
            <person name="Mondo S."/>
            <person name="Labutti K."/>
            <person name="Haridas S."/>
            <person name="Pangalinan J."/>
            <person name="Salamov A.A."/>
            <person name="Simmons B.A."/>
            <person name="Magnuson J.K."/>
            <person name="Chen J."/>
            <person name="Drula E."/>
            <person name="Henrissat B."/>
            <person name="Wiebenga A."/>
            <person name="Lubbers R.J."/>
            <person name="Gomes A.C."/>
            <person name="Makela M.R."/>
            <person name="Stajich J."/>
            <person name="Grigoriev I.V."/>
            <person name="Mortensen U.H."/>
            <person name="De Vries R.P."/>
            <person name="Baker S.E."/>
            <person name="Andersen M.R."/>
        </authorList>
    </citation>
    <scope>NUCLEOTIDE SEQUENCE [LARGE SCALE GENOMIC DNA]</scope>
    <source>
        <strain evidence="2 3">CBS 209.92</strain>
    </source>
</reference>
<sequence length="93" mass="9476">MKLSFLLSATLAGFTAATPVAIVTITEILNGTTRGILANPSCSTPGTWSCCGLSDGSFGTCQCSPTAHWQYTSVCGTSSSCCTMTGSVPHCIC</sequence>
<comment type="caution">
    <text evidence="2">The sequence shown here is derived from an EMBL/GenBank/DDBJ whole genome shotgun (WGS) entry which is preliminary data.</text>
</comment>
<keyword evidence="3" id="KW-1185">Reference proteome</keyword>
<feature type="chain" id="PRO_5047365120" evidence="1">
    <location>
        <begin position="18"/>
        <end position="93"/>
    </location>
</feature>
<evidence type="ECO:0000313" key="2">
    <source>
        <dbReference type="EMBL" id="KAL2782525.1"/>
    </source>
</evidence>
<keyword evidence="1" id="KW-0732">Signal</keyword>
<proteinExistence type="predicted"/>
<organism evidence="2 3">
    <name type="scientific">Aspergillus keveii</name>
    <dbReference type="NCBI Taxonomy" id="714993"/>
    <lineage>
        <taxon>Eukaryota</taxon>
        <taxon>Fungi</taxon>
        <taxon>Dikarya</taxon>
        <taxon>Ascomycota</taxon>
        <taxon>Pezizomycotina</taxon>
        <taxon>Eurotiomycetes</taxon>
        <taxon>Eurotiomycetidae</taxon>
        <taxon>Eurotiales</taxon>
        <taxon>Aspergillaceae</taxon>
        <taxon>Aspergillus</taxon>
        <taxon>Aspergillus subgen. Nidulantes</taxon>
    </lineage>
</organism>
<evidence type="ECO:0000256" key="1">
    <source>
        <dbReference type="SAM" id="SignalP"/>
    </source>
</evidence>
<evidence type="ECO:0000313" key="3">
    <source>
        <dbReference type="Proteomes" id="UP001610563"/>
    </source>
</evidence>
<gene>
    <name evidence="2" type="ORF">BJX66DRAFT_320524</name>
</gene>
<name>A0ABR4FH07_9EURO</name>